<feature type="transmembrane region" description="Helical" evidence="1">
    <location>
        <begin position="194"/>
        <end position="216"/>
    </location>
</feature>
<keyword evidence="3" id="KW-1185">Reference proteome</keyword>
<dbReference type="GeneID" id="25569174"/>
<dbReference type="Proteomes" id="UP000054408">
    <property type="component" value="Unassembled WGS sequence"/>
</dbReference>
<feature type="transmembrane region" description="Helical" evidence="1">
    <location>
        <begin position="129"/>
        <end position="151"/>
    </location>
</feature>
<keyword evidence="1" id="KW-1133">Transmembrane helix</keyword>
<evidence type="ECO:0000313" key="2">
    <source>
        <dbReference type="EMBL" id="KNC55449.1"/>
    </source>
</evidence>
<feature type="transmembrane region" description="Helical" evidence="1">
    <location>
        <begin position="228"/>
        <end position="248"/>
    </location>
</feature>
<keyword evidence="1" id="KW-0812">Transmembrane</keyword>
<reference evidence="2 3" key="1">
    <citation type="submission" date="2010-05" db="EMBL/GenBank/DDBJ databases">
        <title>The Genome Sequence of Thecamonas trahens ATCC 50062.</title>
        <authorList>
            <consortium name="The Broad Institute Genome Sequencing Platform"/>
            <person name="Russ C."/>
            <person name="Cuomo C."/>
            <person name="Shea T."/>
            <person name="Young S.K."/>
            <person name="Zeng Q."/>
            <person name="Koehrsen M."/>
            <person name="Haas B."/>
            <person name="Borodovsky M."/>
            <person name="Guigo R."/>
            <person name="Alvarado L."/>
            <person name="Berlin A."/>
            <person name="Bochicchio J."/>
            <person name="Borenstein D."/>
            <person name="Chapman S."/>
            <person name="Chen Z."/>
            <person name="Freedman E."/>
            <person name="Gellesch M."/>
            <person name="Goldberg J."/>
            <person name="Griggs A."/>
            <person name="Gujja S."/>
            <person name="Heilman E."/>
            <person name="Heiman D."/>
            <person name="Hepburn T."/>
            <person name="Howarth C."/>
            <person name="Jen D."/>
            <person name="Larson L."/>
            <person name="Mehta T."/>
            <person name="Park D."/>
            <person name="Pearson M."/>
            <person name="Roberts A."/>
            <person name="Saif S."/>
            <person name="Shenoy N."/>
            <person name="Sisk P."/>
            <person name="Stolte C."/>
            <person name="Sykes S."/>
            <person name="Thomson T."/>
            <person name="Walk T."/>
            <person name="White J."/>
            <person name="Yandava C."/>
            <person name="Burger G."/>
            <person name="Gray M.W."/>
            <person name="Holland P.W.H."/>
            <person name="King N."/>
            <person name="Lang F.B.F."/>
            <person name="Roger A.J."/>
            <person name="Ruiz-Trillo I."/>
            <person name="Lander E."/>
            <person name="Nusbaum C."/>
        </authorList>
    </citation>
    <scope>NUCLEOTIDE SEQUENCE [LARGE SCALE GENOMIC DNA]</scope>
    <source>
        <strain evidence="2 3">ATCC 50062</strain>
    </source>
</reference>
<accession>A0A0L0DSX0</accession>
<sequence length="361" mass="38724">MPAAVVAQIAAAVGDDRSVLALAGTCRRLRALLRPVRRRILRRGLPEWEDAVPWVSWRWAWRMAPDAPVALTAAAAVPTTIGLTIYTEIGHSASSGALMMVLVWPWALLFVLGALLFDLLTRSGRVGNMAAGMAAAGLSLPPTLASVLLFFKESLALRWILLPLMVQGCAVLVFALRYLYVVANVASPFTRRDLVAVADSAAHGAMATVTSLVLLALKGDGTVPSLPWWLVFAPAYVVAAVVVAHEAWHALESPRTGAETRVWRAGAVGASMPRQRRLSNAHEVMGVPAFVPRVRTVMALVAAALTLVALLNAYADGHIQIFAVVLIPAYVVLFIWLCACGCSVCGRRRVEHVGGLHDVER</sequence>
<protein>
    <submittedName>
        <fullName evidence="2">Uncharacterized protein</fullName>
    </submittedName>
</protein>
<evidence type="ECO:0000256" key="1">
    <source>
        <dbReference type="SAM" id="Phobius"/>
    </source>
</evidence>
<evidence type="ECO:0000313" key="3">
    <source>
        <dbReference type="Proteomes" id="UP000054408"/>
    </source>
</evidence>
<dbReference type="AlphaFoldDB" id="A0A0L0DSX0"/>
<feature type="transmembrane region" description="Helical" evidence="1">
    <location>
        <begin position="297"/>
        <end position="315"/>
    </location>
</feature>
<feature type="transmembrane region" description="Helical" evidence="1">
    <location>
        <begin position="97"/>
        <end position="117"/>
    </location>
</feature>
<dbReference type="RefSeq" id="XP_013752986.1">
    <property type="nucleotide sequence ID" value="XM_013897532.1"/>
</dbReference>
<keyword evidence="1" id="KW-0472">Membrane</keyword>
<feature type="transmembrane region" description="Helical" evidence="1">
    <location>
        <begin position="157"/>
        <end position="182"/>
    </location>
</feature>
<dbReference type="EMBL" id="GL349501">
    <property type="protein sequence ID" value="KNC55449.1"/>
    <property type="molecule type" value="Genomic_DNA"/>
</dbReference>
<gene>
    <name evidence="2" type="ORF">AMSG_11113</name>
</gene>
<proteinExistence type="predicted"/>
<feature type="transmembrane region" description="Helical" evidence="1">
    <location>
        <begin position="321"/>
        <end position="339"/>
    </location>
</feature>
<organism evidence="2 3">
    <name type="scientific">Thecamonas trahens ATCC 50062</name>
    <dbReference type="NCBI Taxonomy" id="461836"/>
    <lineage>
        <taxon>Eukaryota</taxon>
        <taxon>Apusozoa</taxon>
        <taxon>Apusomonadida</taxon>
        <taxon>Apusomonadidae</taxon>
        <taxon>Thecamonas</taxon>
    </lineage>
</organism>
<name>A0A0L0DSX0_THETB</name>